<feature type="compositionally biased region" description="Acidic residues" evidence="1">
    <location>
        <begin position="1"/>
        <end position="10"/>
    </location>
</feature>
<gene>
    <name evidence="2" type="ORF">MVEN_02081900</name>
</gene>
<feature type="region of interest" description="Disordered" evidence="1">
    <location>
        <begin position="122"/>
        <end position="144"/>
    </location>
</feature>
<protein>
    <submittedName>
        <fullName evidence="2">Uncharacterized protein</fullName>
    </submittedName>
</protein>
<accession>A0A8H6XDH5</accession>
<dbReference type="AlphaFoldDB" id="A0A8H6XDH5"/>
<dbReference type="Proteomes" id="UP000620124">
    <property type="component" value="Unassembled WGS sequence"/>
</dbReference>
<dbReference type="EMBL" id="JACAZI010000021">
    <property type="protein sequence ID" value="KAF7338557.1"/>
    <property type="molecule type" value="Genomic_DNA"/>
</dbReference>
<feature type="region of interest" description="Disordered" evidence="1">
    <location>
        <begin position="1"/>
        <end position="86"/>
    </location>
</feature>
<evidence type="ECO:0000313" key="2">
    <source>
        <dbReference type="EMBL" id="KAF7338557.1"/>
    </source>
</evidence>
<feature type="compositionally biased region" description="Acidic residues" evidence="1">
    <location>
        <begin position="127"/>
        <end position="144"/>
    </location>
</feature>
<dbReference type="OrthoDB" id="10249888at2759"/>
<proteinExistence type="predicted"/>
<evidence type="ECO:0000313" key="3">
    <source>
        <dbReference type="Proteomes" id="UP000620124"/>
    </source>
</evidence>
<name>A0A8H6XDH5_9AGAR</name>
<keyword evidence="3" id="KW-1185">Reference proteome</keyword>
<evidence type="ECO:0000256" key="1">
    <source>
        <dbReference type="SAM" id="MobiDB-lite"/>
    </source>
</evidence>
<sequence length="144" mass="15621">MNESDDEEGEDGRSEQSAMSEEDWTDDASSVQTNSAPTTPTRQKRKRMRSLTPGSADGVNGSGTRDALGSPLAKRKKVAAERTGYSKLKEAITADELHSGGAPQVDGVGDGEAQVVRRMMTAKERTGEDDEEDFLARELEEEWG</sequence>
<reference evidence="2" key="1">
    <citation type="submission" date="2020-05" db="EMBL/GenBank/DDBJ databases">
        <title>Mycena genomes resolve the evolution of fungal bioluminescence.</title>
        <authorList>
            <person name="Tsai I.J."/>
        </authorList>
    </citation>
    <scope>NUCLEOTIDE SEQUENCE</scope>
    <source>
        <strain evidence="2">CCC161011</strain>
    </source>
</reference>
<organism evidence="2 3">
    <name type="scientific">Mycena venus</name>
    <dbReference type="NCBI Taxonomy" id="2733690"/>
    <lineage>
        <taxon>Eukaryota</taxon>
        <taxon>Fungi</taxon>
        <taxon>Dikarya</taxon>
        <taxon>Basidiomycota</taxon>
        <taxon>Agaricomycotina</taxon>
        <taxon>Agaricomycetes</taxon>
        <taxon>Agaricomycetidae</taxon>
        <taxon>Agaricales</taxon>
        <taxon>Marasmiineae</taxon>
        <taxon>Mycenaceae</taxon>
        <taxon>Mycena</taxon>
    </lineage>
</organism>
<feature type="compositionally biased region" description="Polar residues" evidence="1">
    <location>
        <begin position="27"/>
        <end position="41"/>
    </location>
</feature>
<comment type="caution">
    <text evidence="2">The sequence shown here is derived from an EMBL/GenBank/DDBJ whole genome shotgun (WGS) entry which is preliminary data.</text>
</comment>